<reference evidence="1" key="1">
    <citation type="journal article" date="2020" name="mSystems">
        <title>Genome- and Community-Level Interaction Insights into Carbon Utilization and Element Cycling Functions of Hydrothermarchaeota in Hydrothermal Sediment.</title>
        <authorList>
            <person name="Zhou Z."/>
            <person name="Liu Y."/>
            <person name="Xu W."/>
            <person name="Pan J."/>
            <person name="Luo Z.H."/>
            <person name="Li M."/>
        </authorList>
    </citation>
    <scope>NUCLEOTIDE SEQUENCE [LARGE SCALE GENOMIC DNA]</scope>
    <source>
        <strain evidence="1">SpSt-116</strain>
    </source>
</reference>
<accession>A0A7C1GKL2</accession>
<dbReference type="EMBL" id="DSAY01000076">
    <property type="protein sequence ID" value="HDP14970.1"/>
    <property type="molecule type" value="Genomic_DNA"/>
</dbReference>
<name>A0A7C1GKL2_9CREN</name>
<sequence length="614" mass="70176">MEVVFVELGKCWEKLDKMCDFLDDDSELKRKISAHGSKIVKQCSEELLPQALNDLCLEKIREQLPWEAEELEKKLEERLAKAKALLEPKPLEFYVDCPSEVYTDEQLRVSVTLKNPNIDNTNVSIEVVGEFELMQPIQNNIMVPFLSTKSLEILMRPKGKGKKKLTVKVKDQASARQEELTIDVKEYRVELEASLEMPKEIVLGEDFTITYKLKNKGSIELEVDVVNPFEPSDKTTLVLKPGEETSREYVGKLEEETRIFQAPSLVYRDLIRGNKVEAQFKPVEIKIKKKEERIEKEEKKEEPRREEKKELLSLEDVLDQVSKHFLTGLAGYVLGSFFKERVEYPKPVYVEGVPHASKDDVTVIFSDRTSVVEEDLGDYILIRKASLEEVIRTVTTAGAKSLLGDFRVRIQSKLENWRPPFAPDSRVEMHQVLSPEDSLKELAKELKTDMKKLGGLPGNFCLEYEYKDPGLLGKTLLKIYAGGVARLKKLYLEGRDSTALTLEEALKSLGLKDIKPKEKVIFILASPTGWSPASIETARSVSGRILYVLVDLKTGEIFYNHSENILVDLVSELSVPRTPLPPSEEVYRLDRELLDGKIPEEFYRKKLEELQKKI</sequence>
<proteinExistence type="predicted"/>
<gene>
    <name evidence="1" type="ORF">ENN26_04225</name>
</gene>
<evidence type="ECO:0000313" key="1">
    <source>
        <dbReference type="EMBL" id="HDP14970.1"/>
    </source>
</evidence>
<protein>
    <submittedName>
        <fullName evidence="1">Uncharacterized protein</fullName>
    </submittedName>
</protein>
<comment type="caution">
    <text evidence="1">The sequence shown here is derived from an EMBL/GenBank/DDBJ whole genome shotgun (WGS) entry which is preliminary data.</text>
</comment>
<organism evidence="1">
    <name type="scientific">Thermofilum adornatum</name>
    <dbReference type="NCBI Taxonomy" id="1365176"/>
    <lineage>
        <taxon>Archaea</taxon>
        <taxon>Thermoproteota</taxon>
        <taxon>Thermoprotei</taxon>
        <taxon>Thermofilales</taxon>
        <taxon>Thermofilaceae</taxon>
        <taxon>Thermofilum</taxon>
    </lineage>
</organism>
<dbReference type="AlphaFoldDB" id="A0A7C1GKL2"/>